<organism evidence="2 3">
    <name type="scientific">Aspergillus granulosus</name>
    <dbReference type="NCBI Taxonomy" id="176169"/>
    <lineage>
        <taxon>Eukaryota</taxon>
        <taxon>Fungi</taxon>
        <taxon>Dikarya</taxon>
        <taxon>Ascomycota</taxon>
        <taxon>Pezizomycotina</taxon>
        <taxon>Eurotiomycetes</taxon>
        <taxon>Eurotiomycetidae</taxon>
        <taxon>Eurotiales</taxon>
        <taxon>Aspergillaceae</taxon>
        <taxon>Aspergillus</taxon>
        <taxon>Aspergillus subgen. Nidulantes</taxon>
    </lineage>
</organism>
<comment type="caution">
    <text evidence="2">The sequence shown here is derived from an EMBL/GenBank/DDBJ whole genome shotgun (WGS) entry which is preliminary data.</text>
</comment>
<evidence type="ECO:0000313" key="3">
    <source>
        <dbReference type="Proteomes" id="UP001610334"/>
    </source>
</evidence>
<sequence length="127" mass="14218">MRWWTGKCVNEGTIEAFDLNGGVDDQRHAINHMKGRQKPWNFSYQRTPQGIQILGPDSFFKPRTVFRGVSDTSSISLGTPITPESQSQFFPSHTGLQWLPWNIPGTRNPTPTQTKSCSAAAHPLAKH</sequence>
<protein>
    <submittedName>
        <fullName evidence="2">Uncharacterized protein</fullName>
    </submittedName>
</protein>
<accession>A0ABR4H8X3</accession>
<feature type="compositionally biased region" description="Polar residues" evidence="1">
    <location>
        <begin position="105"/>
        <end position="117"/>
    </location>
</feature>
<reference evidence="2 3" key="1">
    <citation type="submission" date="2024-07" db="EMBL/GenBank/DDBJ databases">
        <title>Section-level genome sequencing and comparative genomics of Aspergillus sections Usti and Cavernicolus.</title>
        <authorList>
            <consortium name="Lawrence Berkeley National Laboratory"/>
            <person name="Nybo J.L."/>
            <person name="Vesth T.C."/>
            <person name="Theobald S."/>
            <person name="Frisvad J.C."/>
            <person name="Larsen T.O."/>
            <person name="Kjaerboelling I."/>
            <person name="Rothschild-Mancinelli K."/>
            <person name="Lyhne E.K."/>
            <person name="Kogle M.E."/>
            <person name="Barry K."/>
            <person name="Clum A."/>
            <person name="Na H."/>
            <person name="Ledsgaard L."/>
            <person name="Lin J."/>
            <person name="Lipzen A."/>
            <person name="Kuo A."/>
            <person name="Riley R."/>
            <person name="Mondo S."/>
            <person name="Labutti K."/>
            <person name="Haridas S."/>
            <person name="Pangalinan J."/>
            <person name="Salamov A.A."/>
            <person name="Simmons B.A."/>
            <person name="Magnuson J.K."/>
            <person name="Chen J."/>
            <person name="Drula E."/>
            <person name="Henrissat B."/>
            <person name="Wiebenga A."/>
            <person name="Lubbers R.J."/>
            <person name="Gomes A.C."/>
            <person name="Makela M.R."/>
            <person name="Stajich J."/>
            <person name="Grigoriev I.V."/>
            <person name="Mortensen U.H."/>
            <person name="De Vries R.P."/>
            <person name="Baker S.E."/>
            <person name="Andersen M.R."/>
        </authorList>
    </citation>
    <scope>NUCLEOTIDE SEQUENCE [LARGE SCALE GENOMIC DNA]</scope>
    <source>
        <strain evidence="2 3">CBS 588.65</strain>
    </source>
</reference>
<proteinExistence type="predicted"/>
<name>A0ABR4H8X3_9EURO</name>
<keyword evidence="3" id="KW-1185">Reference proteome</keyword>
<dbReference type="EMBL" id="JBFXLT010000053">
    <property type="protein sequence ID" value="KAL2811912.1"/>
    <property type="molecule type" value="Genomic_DNA"/>
</dbReference>
<evidence type="ECO:0000256" key="1">
    <source>
        <dbReference type="SAM" id="MobiDB-lite"/>
    </source>
</evidence>
<gene>
    <name evidence="2" type="ORF">BJX63DRAFT_266169</name>
</gene>
<evidence type="ECO:0000313" key="2">
    <source>
        <dbReference type="EMBL" id="KAL2811912.1"/>
    </source>
</evidence>
<feature type="region of interest" description="Disordered" evidence="1">
    <location>
        <begin position="105"/>
        <end position="127"/>
    </location>
</feature>
<dbReference type="Proteomes" id="UP001610334">
    <property type="component" value="Unassembled WGS sequence"/>
</dbReference>